<name>A0A6A6WPM3_9PLEO</name>
<dbReference type="AlphaFoldDB" id="A0A6A6WPM3"/>
<protein>
    <recommendedName>
        <fullName evidence="3">Zn(2)-C6 fungal-type domain-containing protein</fullName>
    </recommendedName>
</protein>
<dbReference type="SUPFAM" id="SSF57701">
    <property type="entry name" value="Zn2/Cys6 DNA-binding domain"/>
    <property type="match status" value="1"/>
</dbReference>
<dbReference type="PANTHER" id="PTHR37534">
    <property type="entry name" value="TRANSCRIPTIONAL ACTIVATOR PROTEIN UGA3"/>
    <property type="match status" value="1"/>
</dbReference>
<dbReference type="GO" id="GO:0008270">
    <property type="term" value="F:zinc ion binding"/>
    <property type="evidence" value="ECO:0007669"/>
    <property type="project" value="InterPro"/>
</dbReference>
<keyword evidence="2" id="KW-0539">Nucleus</keyword>
<dbReference type="GO" id="GO:0045944">
    <property type="term" value="P:positive regulation of transcription by RNA polymerase II"/>
    <property type="evidence" value="ECO:0007669"/>
    <property type="project" value="TreeGrafter"/>
</dbReference>
<sequence length="492" mass="56362">MGVKGCWTCRERKVRCDSLWPICGNCTKARRVCKGYGMQLSWPRDGDKKRAMIARDTRRAVNNHQTKAKRFLNLSAWDILLSEELENKRIAVRYLRTMEVPQPTYLSPNAITREQSHLLGFFNESRSLILGPTDEEPLAQFILRVAFSDPSDATNPVLQGVFALASQQLHGSLHSFRYKRLVVKSIKESINQLDEKTLLHNLMGIMLLYHYELSLETNDKGSWVRYLCAVKKIINKSPAMQKLIRQEYSVFLDWIYYHEALAEFTVRHWNKPYEGCGHAPTARAPRAIEECSSKAEDSIGCPTDVLQLIVDTCRQAIVAPPFAVNDPNILIQHTKVLEQRISRAVGDYGPIRREQSATSIDRHTMISDLHRIASLIYVNRAVHCVSGADFRHKRLVREGILLLTEMRTCQNAWPLFIIACEAVDDDQRLAILDVFEQSRQERRRRSSHIHIIQHMVEAVWNQLDLNEGNNQVDFLTIFDAVIGGVSFVPPFA</sequence>
<accession>A0A6A6WPM3</accession>
<dbReference type="PANTHER" id="PTHR37534:SF39">
    <property type="entry name" value="TRANSCRIPTION FACTOR DOMAIN-CONTAINING PROTEIN"/>
    <property type="match status" value="1"/>
</dbReference>
<keyword evidence="5" id="KW-1185">Reference proteome</keyword>
<evidence type="ECO:0000256" key="2">
    <source>
        <dbReference type="ARBA" id="ARBA00023242"/>
    </source>
</evidence>
<dbReference type="Pfam" id="PF00172">
    <property type="entry name" value="Zn_clus"/>
    <property type="match status" value="1"/>
</dbReference>
<proteinExistence type="predicted"/>
<dbReference type="GO" id="GO:0005634">
    <property type="term" value="C:nucleus"/>
    <property type="evidence" value="ECO:0007669"/>
    <property type="project" value="UniProtKB-SubCell"/>
</dbReference>
<organism evidence="4 5">
    <name type="scientific">Melanomma pulvis-pyrius CBS 109.77</name>
    <dbReference type="NCBI Taxonomy" id="1314802"/>
    <lineage>
        <taxon>Eukaryota</taxon>
        <taxon>Fungi</taxon>
        <taxon>Dikarya</taxon>
        <taxon>Ascomycota</taxon>
        <taxon>Pezizomycotina</taxon>
        <taxon>Dothideomycetes</taxon>
        <taxon>Pleosporomycetidae</taxon>
        <taxon>Pleosporales</taxon>
        <taxon>Melanommataceae</taxon>
        <taxon>Melanomma</taxon>
    </lineage>
</organism>
<dbReference type="SMART" id="SM00066">
    <property type="entry name" value="GAL4"/>
    <property type="match status" value="1"/>
</dbReference>
<dbReference type="PROSITE" id="PS50048">
    <property type="entry name" value="ZN2_CY6_FUNGAL_2"/>
    <property type="match status" value="1"/>
</dbReference>
<dbReference type="InterPro" id="IPR036864">
    <property type="entry name" value="Zn2-C6_fun-type_DNA-bd_sf"/>
</dbReference>
<evidence type="ECO:0000313" key="4">
    <source>
        <dbReference type="EMBL" id="KAF2785851.1"/>
    </source>
</evidence>
<evidence type="ECO:0000313" key="5">
    <source>
        <dbReference type="Proteomes" id="UP000799757"/>
    </source>
</evidence>
<dbReference type="Pfam" id="PF11951">
    <property type="entry name" value="Fungal_trans_2"/>
    <property type="match status" value="1"/>
</dbReference>
<dbReference type="InterPro" id="IPR021858">
    <property type="entry name" value="Fun_TF"/>
</dbReference>
<dbReference type="CDD" id="cd00067">
    <property type="entry name" value="GAL4"/>
    <property type="match status" value="1"/>
</dbReference>
<dbReference type="GO" id="GO:0000976">
    <property type="term" value="F:transcription cis-regulatory region binding"/>
    <property type="evidence" value="ECO:0007669"/>
    <property type="project" value="TreeGrafter"/>
</dbReference>
<dbReference type="Proteomes" id="UP000799757">
    <property type="component" value="Unassembled WGS sequence"/>
</dbReference>
<dbReference type="Gene3D" id="4.10.240.10">
    <property type="entry name" value="Zn(2)-C6 fungal-type DNA-binding domain"/>
    <property type="match status" value="1"/>
</dbReference>
<comment type="subcellular location">
    <subcellularLocation>
        <location evidence="1">Nucleus</location>
    </subcellularLocation>
</comment>
<reference evidence="4" key="1">
    <citation type="journal article" date="2020" name="Stud. Mycol.">
        <title>101 Dothideomycetes genomes: a test case for predicting lifestyles and emergence of pathogens.</title>
        <authorList>
            <person name="Haridas S."/>
            <person name="Albert R."/>
            <person name="Binder M."/>
            <person name="Bloem J."/>
            <person name="Labutti K."/>
            <person name="Salamov A."/>
            <person name="Andreopoulos B."/>
            <person name="Baker S."/>
            <person name="Barry K."/>
            <person name="Bills G."/>
            <person name="Bluhm B."/>
            <person name="Cannon C."/>
            <person name="Castanera R."/>
            <person name="Culley D."/>
            <person name="Daum C."/>
            <person name="Ezra D."/>
            <person name="Gonzalez J."/>
            <person name="Henrissat B."/>
            <person name="Kuo A."/>
            <person name="Liang C."/>
            <person name="Lipzen A."/>
            <person name="Lutzoni F."/>
            <person name="Magnuson J."/>
            <person name="Mondo S."/>
            <person name="Nolan M."/>
            <person name="Ohm R."/>
            <person name="Pangilinan J."/>
            <person name="Park H.-J."/>
            <person name="Ramirez L."/>
            <person name="Alfaro M."/>
            <person name="Sun H."/>
            <person name="Tritt A."/>
            <person name="Yoshinaga Y."/>
            <person name="Zwiers L.-H."/>
            <person name="Turgeon B."/>
            <person name="Goodwin S."/>
            <person name="Spatafora J."/>
            <person name="Crous P."/>
            <person name="Grigoriev I."/>
        </authorList>
    </citation>
    <scope>NUCLEOTIDE SEQUENCE</scope>
    <source>
        <strain evidence="4">CBS 109.77</strain>
    </source>
</reference>
<dbReference type="InterPro" id="IPR001138">
    <property type="entry name" value="Zn2Cys6_DnaBD"/>
</dbReference>
<feature type="domain" description="Zn(2)-C6 fungal-type" evidence="3">
    <location>
        <begin position="5"/>
        <end position="33"/>
    </location>
</feature>
<evidence type="ECO:0000256" key="1">
    <source>
        <dbReference type="ARBA" id="ARBA00004123"/>
    </source>
</evidence>
<dbReference type="OrthoDB" id="5130013at2759"/>
<evidence type="ECO:0000259" key="3">
    <source>
        <dbReference type="PROSITE" id="PS50048"/>
    </source>
</evidence>
<gene>
    <name evidence="4" type="ORF">K505DRAFT_422795</name>
</gene>
<dbReference type="PROSITE" id="PS00463">
    <property type="entry name" value="ZN2_CY6_FUNGAL_1"/>
    <property type="match status" value="1"/>
</dbReference>
<dbReference type="GO" id="GO:0000981">
    <property type="term" value="F:DNA-binding transcription factor activity, RNA polymerase II-specific"/>
    <property type="evidence" value="ECO:0007669"/>
    <property type="project" value="InterPro"/>
</dbReference>
<dbReference type="EMBL" id="MU002639">
    <property type="protein sequence ID" value="KAF2785851.1"/>
    <property type="molecule type" value="Genomic_DNA"/>
</dbReference>